<dbReference type="Proteomes" id="UP001177003">
    <property type="component" value="Chromosome 0"/>
</dbReference>
<protein>
    <submittedName>
        <fullName evidence="2">Uncharacterized protein</fullName>
    </submittedName>
</protein>
<evidence type="ECO:0000313" key="3">
    <source>
        <dbReference type="Proteomes" id="UP001177003"/>
    </source>
</evidence>
<evidence type="ECO:0000256" key="1">
    <source>
        <dbReference type="SAM" id="MobiDB-lite"/>
    </source>
</evidence>
<evidence type="ECO:0000313" key="2">
    <source>
        <dbReference type="EMBL" id="CAI9260021.1"/>
    </source>
</evidence>
<keyword evidence="3" id="KW-1185">Reference proteome</keyword>
<name>A0AA35UKL4_LACSI</name>
<feature type="compositionally biased region" description="Low complexity" evidence="1">
    <location>
        <begin position="95"/>
        <end position="111"/>
    </location>
</feature>
<proteinExistence type="predicted"/>
<reference evidence="2" key="1">
    <citation type="submission" date="2023-04" db="EMBL/GenBank/DDBJ databases">
        <authorList>
            <person name="Vijverberg K."/>
            <person name="Xiong W."/>
            <person name="Schranz E."/>
        </authorList>
    </citation>
    <scope>NUCLEOTIDE SEQUENCE</scope>
</reference>
<organism evidence="2 3">
    <name type="scientific">Lactuca saligna</name>
    <name type="common">Willowleaf lettuce</name>
    <dbReference type="NCBI Taxonomy" id="75948"/>
    <lineage>
        <taxon>Eukaryota</taxon>
        <taxon>Viridiplantae</taxon>
        <taxon>Streptophyta</taxon>
        <taxon>Embryophyta</taxon>
        <taxon>Tracheophyta</taxon>
        <taxon>Spermatophyta</taxon>
        <taxon>Magnoliopsida</taxon>
        <taxon>eudicotyledons</taxon>
        <taxon>Gunneridae</taxon>
        <taxon>Pentapetalae</taxon>
        <taxon>asterids</taxon>
        <taxon>campanulids</taxon>
        <taxon>Asterales</taxon>
        <taxon>Asteraceae</taxon>
        <taxon>Cichorioideae</taxon>
        <taxon>Cichorieae</taxon>
        <taxon>Lactucinae</taxon>
        <taxon>Lactuca</taxon>
    </lineage>
</organism>
<accession>A0AA35UKL4</accession>
<sequence length="143" mass="16052">MRLHTVTIIVRKNPKFIAPEMLSMMMQLFKLKLKESVNLTFDFDWIGNPNSTDVQTMVAGTRVPRIPFPTIFDDLLPSAIALTTVRSPPQPLPELSLAPPSTPSNSSTATSGYGDITHVEHTKTWLYTCNQCYPKQSNFDCYS</sequence>
<gene>
    <name evidence="2" type="ORF">LSALG_LOCUS874</name>
</gene>
<dbReference type="EMBL" id="OX465086">
    <property type="protein sequence ID" value="CAI9260021.1"/>
    <property type="molecule type" value="Genomic_DNA"/>
</dbReference>
<feature type="region of interest" description="Disordered" evidence="1">
    <location>
        <begin position="91"/>
        <end position="112"/>
    </location>
</feature>
<dbReference type="AlphaFoldDB" id="A0AA35UKL4"/>